<proteinExistence type="predicted"/>
<dbReference type="CDD" id="cd20264">
    <property type="entry name" value="Complex1_LYR_LYRM4"/>
    <property type="match status" value="1"/>
</dbReference>
<evidence type="ECO:0000313" key="1">
    <source>
        <dbReference type="EMBL" id="WUR02992.1"/>
    </source>
</evidence>
<dbReference type="Proteomes" id="UP001334084">
    <property type="component" value="Chromosome 3"/>
</dbReference>
<dbReference type="Pfam" id="PF23511">
    <property type="entry name" value="Microp_apicomplexa_7"/>
    <property type="match status" value="1"/>
</dbReference>
<name>A0AAX4JAQ8_9MICR</name>
<organism evidence="1 2">
    <name type="scientific">Vairimorpha necatrix</name>
    <dbReference type="NCBI Taxonomy" id="6039"/>
    <lineage>
        <taxon>Eukaryota</taxon>
        <taxon>Fungi</taxon>
        <taxon>Fungi incertae sedis</taxon>
        <taxon>Microsporidia</taxon>
        <taxon>Nosematidae</taxon>
        <taxon>Vairimorpha</taxon>
    </lineage>
</organism>
<dbReference type="AlphaFoldDB" id="A0AAX4JAQ8"/>
<reference evidence="1" key="1">
    <citation type="journal article" date="2024" name="BMC Genomics">
        <title>Functional annotation of a divergent genome using sequence and structure-based similarity.</title>
        <authorList>
            <person name="Svedberg D."/>
            <person name="Winiger R.R."/>
            <person name="Berg A."/>
            <person name="Sharma H."/>
            <person name="Tellgren-Roth C."/>
            <person name="Debrunner-Vossbrinck B.A."/>
            <person name="Vossbrinck C.R."/>
            <person name="Barandun J."/>
        </authorList>
    </citation>
    <scope>NUCLEOTIDE SEQUENCE</scope>
    <source>
        <strain evidence="1">Illinois isolate</strain>
    </source>
</reference>
<dbReference type="EMBL" id="CP142728">
    <property type="protein sequence ID" value="WUR02992.1"/>
    <property type="molecule type" value="Genomic_DNA"/>
</dbReference>
<accession>A0AAX4JAQ8</accession>
<sequence>MIPSNVKDIYKNLLQAIGQFKSPAYKSFFTRKVNEDFTELKNQINNGKKSCVVKKYLEEQGDFLDVLKRQTVIYNMFYDDKNQI</sequence>
<protein>
    <submittedName>
        <fullName evidence="1">Uncharacterized protein</fullName>
    </submittedName>
</protein>
<gene>
    <name evidence="1" type="ORF">VNE69_03205</name>
</gene>
<dbReference type="GO" id="GO:0016226">
    <property type="term" value="P:iron-sulfur cluster assembly"/>
    <property type="evidence" value="ECO:0007669"/>
    <property type="project" value="InterPro"/>
</dbReference>
<keyword evidence="2" id="KW-1185">Reference proteome</keyword>
<dbReference type="RefSeq" id="XP_065329137.1">
    <property type="nucleotide sequence ID" value="XM_065473065.1"/>
</dbReference>
<dbReference type="KEGG" id="vnx:VNE69_03205"/>
<dbReference type="InterPro" id="IPR056326">
    <property type="entry name" value="ISD11"/>
</dbReference>
<evidence type="ECO:0000313" key="2">
    <source>
        <dbReference type="Proteomes" id="UP001334084"/>
    </source>
</evidence>
<dbReference type="InterPro" id="IPR045297">
    <property type="entry name" value="Complex1_LYR_LYRM4"/>
</dbReference>
<dbReference type="GeneID" id="90540801"/>